<protein>
    <submittedName>
        <fullName evidence="1">Uncharacterized protein</fullName>
    </submittedName>
</protein>
<gene>
    <name evidence="1" type="ORF">EVAR_38337_1</name>
</gene>
<sequence>MQVLQVISKLSAFSTRAGPRSASSSTTYLFRASPVIRPGRRDELYASPSAAAVPHSGSVTAGTRYAVEDHASAFTRSAKNNFHAIISFNGSGALKGGLRDFKRGDGK</sequence>
<organism evidence="1 2">
    <name type="scientific">Eumeta variegata</name>
    <name type="common">Bagworm moth</name>
    <name type="synonym">Eumeta japonica</name>
    <dbReference type="NCBI Taxonomy" id="151549"/>
    <lineage>
        <taxon>Eukaryota</taxon>
        <taxon>Metazoa</taxon>
        <taxon>Ecdysozoa</taxon>
        <taxon>Arthropoda</taxon>
        <taxon>Hexapoda</taxon>
        <taxon>Insecta</taxon>
        <taxon>Pterygota</taxon>
        <taxon>Neoptera</taxon>
        <taxon>Endopterygota</taxon>
        <taxon>Lepidoptera</taxon>
        <taxon>Glossata</taxon>
        <taxon>Ditrysia</taxon>
        <taxon>Tineoidea</taxon>
        <taxon>Psychidae</taxon>
        <taxon>Oiketicinae</taxon>
        <taxon>Eumeta</taxon>
    </lineage>
</organism>
<keyword evidence="2" id="KW-1185">Reference proteome</keyword>
<proteinExistence type="predicted"/>
<name>A0A4C1X5X4_EUMVA</name>
<dbReference type="EMBL" id="BGZK01000731">
    <property type="protein sequence ID" value="GBP58272.1"/>
    <property type="molecule type" value="Genomic_DNA"/>
</dbReference>
<accession>A0A4C1X5X4</accession>
<evidence type="ECO:0000313" key="1">
    <source>
        <dbReference type="EMBL" id="GBP58272.1"/>
    </source>
</evidence>
<comment type="caution">
    <text evidence="1">The sequence shown here is derived from an EMBL/GenBank/DDBJ whole genome shotgun (WGS) entry which is preliminary data.</text>
</comment>
<dbReference type="Proteomes" id="UP000299102">
    <property type="component" value="Unassembled WGS sequence"/>
</dbReference>
<reference evidence="1 2" key="1">
    <citation type="journal article" date="2019" name="Commun. Biol.">
        <title>The bagworm genome reveals a unique fibroin gene that provides high tensile strength.</title>
        <authorList>
            <person name="Kono N."/>
            <person name="Nakamura H."/>
            <person name="Ohtoshi R."/>
            <person name="Tomita M."/>
            <person name="Numata K."/>
            <person name="Arakawa K."/>
        </authorList>
    </citation>
    <scope>NUCLEOTIDE SEQUENCE [LARGE SCALE GENOMIC DNA]</scope>
</reference>
<evidence type="ECO:0000313" key="2">
    <source>
        <dbReference type="Proteomes" id="UP000299102"/>
    </source>
</evidence>
<dbReference type="AlphaFoldDB" id="A0A4C1X5X4"/>